<dbReference type="InterPro" id="IPR013022">
    <property type="entry name" value="Xyl_isomerase-like_TIM-brl"/>
</dbReference>
<dbReference type="PANTHER" id="PTHR43489:SF7">
    <property type="entry name" value="3-DEHYDRO-D-GULOSIDE 4-EPIMERASE-RELATED"/>
    <property type="match status" value="1"/>
</dbReference>
<dbReference type="RefSeq" id="WP_204708132.1">
    <property type="nucleotide sequence ID" value="NZ_JBHSZV010000025.1"/>
</dbReference>
<name>A0ABW2EP68_9BACI</name>
<accession>A0ABW2EP68</accession>
<dbReference type="PANTHER" id="PTHR43489">
    <property type="entry name" value="ISOMERASE"/>
    <property type="match status" value="1"/>
</dbReference>
<evidence type="ECO:0000256" key="1">
    <source>
        <dbReference type="ARBA" id="ARBA00023235"/>
    </source>
</evidence>
<dbReference type="EMBL" id="JBHSZV010000025">
    <property type="protein sequence ID" value="MFC7062194.1"/>
    <property type="molecule type" value="Genomic_DNA"/>
</dbReference>
<evidence type="ECO:0000313" key="3">
    <source>
        <dbReference type="EMBL" id="MFC7062194.1"/>
    </source>
</evidence>
<feature type="domain" description="Xylose isomerase-like TIM barrel" evidence="2">
    <location>
        <begin position="52"/>
        <end position="264"/>
    </location>
</feature>
<dbReference type="InterPro" id="IPR050417">
    <property type="entry name" value="Sugar_Epim/Isomerase"/>
</dbReference>
<protein>
    <submittedName>
        <fullName evidence="3">Sugar phosphate isomerase/epimerase family protein</fullName>
    </submittedName>
</protein>
<gene>
    <name evidence="3" type="ORF">ACFQIC_10025</name>
</gene>
<comment type="caution">
    <text evidence="3">The sequence shown here is derived from an EMBL/GenBank/DDBJ whole genome shotgun (WGS) entry which is preliminary data.</text>
</comment>
<dbReference type="InterPro" id="IPR036237">
    <property type="entry name" value="Xyl_isomerase-like_sf"/>
</dbReference>
<reference evidence="4" key="1">
    <citation type="journal article" date="2019" name="Int. J. Syst. Evol. Microbiol.">
        <title>The Global Catalogue of Microorganisms (GCM) 10K type strain sequencing project: providing services to taxonomists for standard genome sequencing and annotation.</title>
        <authorList>
            <consortium name="The Broad Institute Genomics Platform"/>
            <consortium name="The Broad Institute Genome Sequencing Center for Infectious Disease"/>
            <person name="Wu L."/>
            <person name="Ma J."/>
        </authorList>
    </citation>
    <scope>NUCLEOTIDE SEQUENCE [LARGE SCALE GENOMIC DNA]</scope>
    <source>
        <strain evidence="4">CGMCC 4.1621</strain>
    </source>
</reference>
<keyword evidence="1 3" id="KW-0413">Isomerase</keyword>
<dbReference type="Proteomes" id="UP001596410">
    <property type="component" value="Unassembled WGS sequence"/>
</dbReference>
<dbReference type="SUPFAM" id="SSF51658">
    <property type="entry name" value="Xylose isomerase-like"/>
    <property type="match status" value="1"/>
</dbReference>
<dbReference type="GO" id="GO:0016853">
    <property type="term" value="F:isomerase activity"/>
    <property type="evidence" value="ECO:0007669"/>
    <property type="project" value="UniProtKB-KW"/>
</dbReference>
<dbReference type="Gene3D" id="3.20.20.150">
    <property type="entry name" value="Divalent-metal-dependent TIM barrel enzymes"/>
    <property type="match status" value="1"/>
</dbReference>
<keyword evidence="4" id="KW-1185">Reference proteome</keyword>
<organism evidence="3 4">
    <name type="scientific">Halobacillus seohaensis</name>
    <dbReference type="NCBI Taxonomy" id="447421"/>
    <lineage>
        <taxon>Bacteria</taxon>
        <taxon>Bacillati</taxon>
        <taxon>Bacillota</taxon>
        <taxon>Bacilli</taxon>
        <taxon>Bacillales</taxon>
        <taxon>Bacillaceae</taxon>
        <taxon>Halobacillus</taxon>
    </lineage>
</organism>
<evidence type="ECO:0000259" key="2">
    <source>
        <dbReference type="Pfam" id="PF01261"/>
    </source>
</evidence>
<evidence type="ECO:0000313" key="4">
    <source>
        <dbReference type="Proteomes" id="UP001596410"/>
    </source>
</evidence>
<sequence length="318" mass="35980">MNNQNYQQKSNRIKQKFFEEKQKNPEKFRKKLNLSWSNWGFGLEDLEDSILRLKNAGIDYIELHGNHYGEDLGSDVNETMHLLEKHQMKVSGVCGMFSAENDLSSNDPRKRQEAISYLKRELAFTHSVGGNYLLVVPGAVGRPNAYDEMEFERSVQTLRTLGDRFHETGIHAAIEPVRAAEVSFVHTISEAQKYIQSVNHNGIYHINGDTYHMQSEESHIGEAILQAGDQLVNLHVADSNRGALGDGQMDVDSIIMALYLIGFNQEGKFVTPEPLGPGGDPYPAMYAKPNREKLNYLVNQTASYFKEREKQLLQSEGT</sequence>
<dbReference type="Pfam" id="PF01261">
    <property type="entry name" value="AP_endonuc_2"/>
    <property type="match status" value="1"/>
</dbReference>
<proteinExistence type="predicted"/>